<dbReference type="VEuPathDB" id="FungiDB:Z520_03234"/>
<gene>
    <name evidence="1" type="ORF">Z520_03234</name>
</gene>
<protein>
    <submittedName>
        <fullName evidence="1">Uncharacterized protein</fullName>
    </submittedName>
</protein>
<dbReference type="OrthoDB" id="10394542at2759"/>
<evidence type="ECO:0000313" key="1">
    <source>
        <dbReference type="EMBL" id="KIY00571.1"/>
    </source>
</evidence>
<keyword evidence="2" id="KW-1185">Reference proteome</keyword>
<evidence type="ECO:0000313" key="2">
    <source>
        <dbReference type="Proteomes" id="UP000053411"/>
    </source>
</evidence>
<dbReference type="AlphaFoldDB" id="A0A0D2HF67"/>
<dbReference type="GeneID" id="27708980"/>
<organism evidence="1 2">
    <name type="scientific">Fonsecaea multimorphosa CBS 102226</name>
    <dbReference type="NCBI Taxonomy" id="1442371"/>
    <lineage>
        <taxon>Eukaryota</taxon>
        <taxon>Fungi</taxon>
        <taxon>Dikarya</taxon>
        <taxon>Ascomycota</taxon>
        <taxon>Pezizomycotina</taxon>
        <taxon>Eurotiomycetes</taxon>
        <taxon>Chaetothyriomycetidae</taxon>
        <taxon>Chaetothyriales</taxon>
        <taxon>Herpotrichiellaceae</taxon>
        <taxon>Fonsecaea</taxon>
    </lineage>
</organism>
<reference evidence="1 2" key="1">
    <citation type="submission" date="2015-01" db="EMBL/GenBank/DDBJ databases">
        <title>The Genome Sequence of Fonsecaea multimorphosa CBS 102226.</title>
        <authorList>
            <consortium name="The Broad Institute Genomics Platform"/>
            <person name="Cuomo C."/>
            <person name="de Hoog S."/>
            <person name="Gorbushina A."/>
            <person name="Stielow B."/>
            <person name="Teixiera M."/>
            <person name="Abouelleil A."/>
            <person name="Chapman S.B."/>
            <person name="Priest M."/>
            <person name="Young S.K."/>
            <person name="Wortman J."/>
            <person name="Nusbaum C."/>
            <person name="Birren B."/>
        </authorList>
    </citation>
    <scope>NUCLEOTIDE SEQUENCE [LARGE SCALE GENOMIC DNA]</scope>
    <source>
        <strain evidence="1 2">CBS 102226</strain>
    </source>
</reference>
<dbReference type="RefSeq" id="XP_016634693.1">
    <property type="nucleotide sequence ID" value="XM_016773747.1"/>
</dbReference>
<name>A0A0D2HF67_9EURO</name>
<proteinExistence type="predicted"/>
<sequence>MFQVSRAFREAMEGASECHEESVRLSAVDAFQGSQDSLQGGDTMASMKDELMVQAANKADFVEPVKVAGFVKANQRQLEVSER</sequence>
<dbReference type="Proteomes" id="UP000053411">
    <property type="component" value="Unassembled WGS sequence"/>
</dbReference>
<accession>A0A0D2HF67</accession>
<dbReference type="EMBL" id="KN848066">
    <property type="protein sequence ID" value="KIY00571.1"/>
    <property type="molecule type" value="Genomic_DNA"/>
</dbReference>